<organism evidence="3 4">
    <name type="scientific">Candidatus Methylophosphatis roskildensis</name>
    <dbReference type="NCBI Taxonomy" id="2899263"/>
    <lineage>
        <taxon>Bacteria</taxon>
        <taxon>Pseudomonadati</taxon>
        <taxon>Pseudomonadota</taxon>
        <taxon>Betaproteobacteria</taxon>
        <taxon>Nitrosomonadales</taxon>
        <taxon>Sterolibacteriaceae</taxon>
        <taxon>Candidatus Methylophosphatis</taxon>
    </lineage>
</organism>
<dbReference type="EMBL" id="JADJEV010000003">
    <property type="protein sequence ID" value="MBK6973473.1"/>
    <property type="molecule type" value="Genomic_DNA"/>
</dbReference>
<dbReference type="GO" id="GO:0051920">
    <property type="term" value="F:peroxiredoxin activity"/>
    <property type="evidence" value="ECO:0007669"/>
    <property type="project" value="InterPro"/>
</dbReference>
<evidence type="ECO:0000259" key="2">
    <source>
        <dbReference type="Pfam" id="PF02627"/>
    </source>
</evidence>
<protein>
    <submittedName>
        <fullName evidence="3">Carboxymuconolactone decarboxylase family protein</fullName>
    </submittedName>
</protein>
<dbReference type="PANTHER" id="PTHR34846">
    <property type="entry name" value="4-CARBOXYMUCONOLACTONE DECARBOXYLASE FAMILY PROTEIN (AFU_ORTHOLOGUE AFUA_6G11590)"/>
    <property type="match status" value="1"/>
</dbReference>
<dbReference type="Gene3D" id="1.20.1290.10">
    <property type="entry name" value="AhpD-like"/>
    <property type="match status" value="1"/>
</dbReference>
<dbReference type="Pfam" id="PF02627">
    <property type="entry name" value="CMD"/>
    <property type="match status" value="1"/>
</dbReference>
<accession>A0A9D7E479</accession>
<keyword evidence="1" id="KW-0472">Membrane</keyword>
<dbReference type="AlphaFoldDB" id="A0A9D7E479"/>
<name>A0A9D7E479_9PROT</name>
<evidence type="ECO:0000313" key="4">
    <source>
        <dbReference type="Proteomes" id="UP000807785"/>
    </source>
</evidence>
<gene>
    <name evidence="3" type="ORF">IPH26_11200</name>
</gene>
<dbReference type="InterPro" id="IPR029032">
    <property type="entry name" value="AhpD-like"/>
</dbReference>
<proteinExistence type="predicted"/>
<feature type="transmembrane region" description="Helical" evidence="1">
    <location>
        <begin position="33"/>
        <end position="53"/>
    </location>
</feature>
<comment type="caution">
    <text evidence="3">The sequence shown here is derived from an EMBL/GenBank/DDBJ whole genome shotgun (WGS) entry which is preliminary data.</text>
</comment>
<dbReference type="PANTHER" id="PTHR34846:SF10">
    <property type="entry name" value="CYTOPLASMIC PROTEIN"/>
    <property type="match status" value="1"/>
</dbReference>
<feature type="domain" description="Carboxymuconolactone decarboxylase-like" evidence="2">
    <location>
        <begin position="40"/>
        <end position="123"/>
    </location>
</feature>
<evidence type="ECO:0000256" key="1">
    <source>
        <dbReference type="SAM" id="Phobius"/>
    </source>
</evidence>
<reference evidence="3" key="1">
    <citation type="submission" date="2020-10" db="EMBL/GenBank/DDBJ databases">
        <title>Connecting structure to function with the recovery of over 1000 high-quality activated sludge metagenome-assembled genomes encoding full-length rRNA genes using long-read sequencing.</title>
        <authorList>
            <person name="Singleton C.M."/>
            <person name="Petriglieri F."/>
            <person name="Kristensen J.M."/>
            <person name="Kirkegaard R.H."/>
            <person name="Michaelsen T.Y."/>
            <person name="Andersen M.H."/>
            <person name="Karst S.M."/>
            <person name="Dueholm M.S."/>
            <person name="Nielsen P.H."/>
            <person name="Albertsen M."/>
        </authorList>
    </citation>
    <scope>NUCLEOTIDE SEQUENCE</scope>
    <source>
        <strain evidence="3">Bjer_18-Q3-R1-45_BAT3C.347</strain>
    </source>
</reference>
<dbReference type="Proteomes" id="UP000807785">
    <property type="component" value="Unassembled WGS sequence"/>
</dbReference>
<keyword evidence="1" id="KW-0812">Transmembrane</keyword>
<dbReference type="InterPro" id="IPR003779">
    <property type="entry name" value="CMD-like"/>
</dbReference>
<dbReference type="SUPFAM" id="SSF69118">
    <property type="entry name" value="AhpD-like"/>
    <property type="match status" value="1"/>
</dbReference>
<sequence>MHVTEKTPEQMRWYLRPFFWLQRRRYGAPLVPALVWARVPALYLALAGFYAALDRRRSPLDPLMRSLVQTRVSQINHCAFCVDLNAAVAAERGGAMDKVLAVGDGHGSDLFSPRERLALEYAEVMTQTGRQVSEDLIARLREHFDEVALIELTALIAFQNLSSKFNAALDIPSQGLCRRPE</sequence>
<keyword evidence="1" id="KW-1133">Transmembrane helix</keyword>
<evidence type="ECO:0000313" key="3">
    <source>
        <dbReference type="EMBL" id="MBK6973473.1"/>
    </source>
</evidence>